<proteinExistence type="predicted"/>
<protein>
    <submittedName>
        <fullName evidence="1">Uncharacterized protein</fullName>
    </submittedName>
</protein>
<dbReference type="EMBL" id="CP114006">
    <property type="protein sequence ID" value="WAN63482.1"/>
    <property type="molecule type" value="Genomic_DNA"/>
</dbReference>
<organism evidence="1 2">
    <name type="scientific">Candidatus Phytoplasma rubi</name>
    <dbReference type="NCBI Taxonomy" id="399025"/>
    <lineage>
        <taxon>Bacteria</taxon>
        <taxon>Bacillati</taxon>
        <taxon>Mycoplasmatota</taxon>
        <taxon>Mollicutes</taxon>
        <taxon>Acholeplasmatales</taxon>
        <taxon>Acholeplasmataceae</taxon>
        <taxon>Candidatus Phytoplasma</taxon>
        <taxon>16SrV (Elm yellows group)</taxon>
    </lineage>
</organism>
<accession>A0ABY7BS55</accession>
<gene>
    <name evidence="1" type="ORF">RS022_06450</name>
</gene>
<keyword evidence="2" id="KW-1185">Reference proteome</keyword>
<dbReference type="Proteomes" id="UP001164727">
    <property type="component" value="Chromosome"/>
</dbReference>
<reference evidence="1 2" key="1">
    <citation type="journal article" date="2023" name="Microbiol. Resour. Announc.">
        <title>Complete Genome of 'Candidatus Phytoplasma rubi' RS, a Phytopathogenic Bacterium Associated with Rubus Stunt Disease.</title>
        <authorList>
            <person name="Duckeck D."/>
            <person name="Zubert C."/>
            <person name="Bohm J.W."/>
            <person name="Carminati G."/>
            <person name="Schneider B."/>
            <person name="Kube M."/>
        </authorList>
    </citation>
    <scope>NUCLEOTIDE SEQUENCE [LARGE SCALE GENOMIC DNA]</scope>
    <source>
        <strain evidence="1 2">RS</strain>
    </source>
</reference>
<evidence type="ECO:0000313" key="1">
    <source>
        <dbReference type="EMBL" id="WAN63482.1"/>
    </source>
</evidence>
<sequence>MFREKLNYSNSKIKEITDKCISLESKKDNLTKNIKSKTSKN</sequence>
<evidence type="ECO:0000313" key="2">
    <source>
        <dbReference type="Proteomes" id="UP001164727"/>
    </source>
</evidence>
<name>A0ABY7BS55_9MOLU</name>